<name>A0A0D3MT12_9CAUD</name>
<organism evidence="2 3">
    <name type="scientific">Lactococcus phage WRP3</name>
    <dbReference type="NCBI Taxonomy" id="1560313"/>
    <lineage>
        <taxon>Viruses</taxon>
        <taxon>Duplodnaviria</taxon>
        <taxon>Heunggongvirae</taxon>
        <taxon>Uroviricota</taxon>
        <taxon>Caudoviricetes</taxon>
        <taxon>Audreyjarvisvirus</taxon>
        <taxon>Audreyjarvisvirus WRP3</taxon>
    </lineage>
</organism>
<accession>A0A0D3MT12</accession>
<evidence type="ECO:0000256" key="1">
    <source>
        <dbReference type="SAM" id="MobiDB-lite"/>
    </source>
</evidence>
<dbReference type="RefSeq" id="YP_009147826.1">
    <property type="nucleotide sequence ID" value="NC_027341.1"/>
</dbReference>
<sequence>MVDNTKILNSKMINFEITESLSPLFSKARVTVMHHGENPNRSAFAKWDVERAVPSLKNIPIVGYFSEEDENFGGHERSLVVEDDKIVVKTKTVPIGVVPESAVFSWENIVDKDGIQREYLVIDNALIWNRDEKLVSALSTDDFGQSMEITVNEYYTLNGIDYITDFYFTALCVLGIDKNGAGYVRPAFDDAKVQTYSKDDSLTESMQNMFKDLKFALNEIETIEKGEPKLKLEDLLAKFSLTEEELSAKVKNYAEIPVEEVEKELAEFAKAEVDAKAKAQEDAKAKAKEDEPKKAKKSETSDNATIAKLEKQIEELKSENEKLKEEIKGLKAKNGKFELDNHVRECNDKVEAFIETYGLDESAVKELDYSAFENTDALEVKLFEMLGRMAKPVEKNISKEFAKITIKPEQGNKKQYSFEDLFN</sequence>
<evidence type="ECO:0000313" key="2">
    <source>
        <dbReference type="EMBL" id="AIX12672.1"/>
    </source>
</evidence>
<dbReference type="EMBL" id="KM677185">
    <property type="protein sequence ID" value="AIX12672.1"/>
    <property type="molecule type" value="Genomic_DNA"/>
</dbReference>
<proteinExistence type="predicted"/>
<protein>
    <submittedName>
        <fullName evidence="2">Structural protein</fullName>
    </submittedName>
</protein>
<dbReference type="SUPFAM" id="SSF75704">
    <property type="entry name" value="Mitotic arrest deficient-like 1, Mad1"/>
    <property type="match status" value="1"/>
</dbReference>
<dbReference type="OrthoDB" id="3892at10239"/>
<gene>
    <name evidence="2" type="ORF">WRP3_169</name>
</gene>
<feature type="region of interest" description="Disordered" evidence="1">
    <location>
        <begin position="282"/>
        <end position="303"/>
    </location>
</feature>
<feature type="compositionally biased region" description="Basic and acidic residues" evidence="1">
    <location>
        <begin position="282"/>
        <end position="300"/>
    </location>
</feature>
<dbReference type="GeneID" id="24722435"/>
<evidence type="ECO:0000313" key="3">
    <source>
        <dbReference type="Proteomes" id="UP000032686"/>
    </source>
</evidence>
<dbReference type="KEGG" id="vg:24722435"/>
<keyword evidence="3" id="KW-1185">Reference proteome</keyword>
<reference evidence="2 3" key="1">
    <citation type="journal article" date="2015" name="Appl. Environ. Microbiol.">
        <title>Lactococcal 949 group phages recognize a carbohydrate receptor on the host cell surface.</title>
        <authorList>
            <person name="Mahony J."/>
            <person name="Randazzo W."/>
            <person name="Neve H."/>
            <person name="Settanni L."/>
            <person name="van Sinderen D."/>
        </authorList>
    </citation>
    <scope>NUCLEOTIDE SEQUENCE [LARGE SCALE GENOMIC DNA]</scope>
    <source>
        <strain evidence="2">WRP3</strain>
    </source>
</reference>
<dbReference type="Proteomes" id="UP000032686">
    <property type="component" value="Segment"/>
</dbReference>